<keyword evidence="1" id="KW-0732">Signal</keyword>
<dbReference type="Pfam" id="PF00704">
    <property type="entry name" value="Glyco_hydro_18"/>
    <property type="match status" value="1"/>
</dbReference>
<keyword evidence="4" id="KW-1185">Reference proteome</keyword>
<dbReference type="RefSeq" id="WP_326124327.1">
    <property type="nucleotide sequence ID" value="NZ_JARSFG010000020.1"/>
</dbReference>
<dbReference type="Gene3D" id="3.20.20.80">
    <property type="entry name" value="Glycosidases"/>
    <property type="match status" value="1"/>
</dbReference>
<dbReference type="AlphaFoldDB" id="A0AAW9NLR7"/>
<feature type="domain" description="GH18" evidence="2">
    <location>
        <begin position="120"/>
        <end position="317"/>
    </location>
</feature>
<reference evidence="3 4" key="1">
    <citation type="submission" date="2023-03" db="EMBL/GenBank/DDBJ databases">
        <title>Bacillus Genome Sequencing.</title>
        <authorList>
            <person name="Dunlap C."/>
        </authorList>
    </citation>
    <scope>NUCLEOTIDE SEQUENCE [LARGE SCALE GENOMIC DNA]</scope>
    <source>
        <strain evidence="3 4">B-59205</strain>
    </source>
</reference>
<name>A0AAW9NLR7_9BACL</name>
<dbReference type="EMBL" id="JARSFG010000020">
    <property type="protein sequence ID" value="MEC1179824.1"/>
    <property type="molecule type" value="Genomic_DNA"/>
</dbReference>
<organism evidence="3 4">
    <name type="scientific">Metasolibacillus meyeri</name>
    <dbReference type="NCBI Taxonomy" id="1071052"/>
    <lineage>
        <taxon>Bacteria</taxon>
        <taxon>Bacillati</taxon>
        <taxon>Bacillota</taxon>
        <taxon>Bacilli</taxon>
        <taxon>Bacillales</taxon>
        <taxon>Caryophanaceae</taxon>
        <taxon>Metasolibacillus</taxon>
    </lineage>
</organism>
<dbReference type="PANTHER" id="PTHR46066:SF2">
    <property type="entry name" value="CHITINASE DOMAIN-CONTAINING PROTEIN 1"/>
    <property type="match status" value="1"/>
</dbReference>
<dbReference type="SUPFAM" id="SSF51445">
    <property type="entry name" value="(Trans)glycosidases"/>
    <property type="match status" value="1"/>
</dbReference>
<keyword evidence="3" id="KW-0378">Hydrolase</keyword>
<proteinExistence type="predicted"/>
<evidence type="ECO:0000256" key="1">
    <source>
        <dbReference type="SAM" id="SignalP"/>
    </source>
</evidence>
<protein>
    <submittedName>
        <fullName evidence="3">Glycosyl hydrolase family 18 protein</fullName>
    </submittedName>
</protein>
<dbReference type="PROSITE" id="PS51257">
    <property type="entry name" value="PROKAR_LIPOPROTEIN"/>
    <property type="match status" value="1"/>
</dbReference>
<dbReference type="GO" id="GO:0005975">
    <property type="term" value="P:carbohydrate metabolic process"/>
    <property type="evidence" value="ECO:0007669"/>
    <property type="project" value="InterPro"/>
</dbReference>
<gene>
    <name evidence="3" type="ORF">P9B03_15095</name>
</gene>
<dbReference type="InterPro" id="IPR001223">
    <property type="entry name" value="Glyco_hydro18_cat"/>
</dbReference>
<feature type="signal peptide" evidence="1">
    <location>
        <begin position="1"/>
        <end position="22"/>
    </location>
</feature>
<feature type="chain" id="PRO_5043454755" evidence="1">
    <location>
        <begin position="23"/>
        <end position="344"/>
    </location>
</feature>
<dbReference type="InterPro" id="IPR017853">
    <property type="entry name" value="GH"/>
</dbReference>
<evidence type="ECO:0000259" key="2">
    <source>
        <dbReference type="Pfam" id="PF00704"/>
    </source>
</evidence>
<dbReference type="InterPro" id="IPR029070">
    <property type="entry name" value="Chitinase_insertion_sf"/>
</dbReference>
<evidence type="ECO:0000313" key="3">
    <source>
        <dbReference type="EMBL" id="MEC1179824.1"/>
    </source>
</evidence>
<dbReference type="GO" id="GO:0016787">
    <property type="term" value="F:hydrolase activity"/>
    <property type="evidence" value="ECO:0007669"/>
    <property type="project" value="UniProtKB-KW"/>
</dbReference>
<accession>A0AAW9NLR7</accession>
<dbReference type="Proteomes" id="UP001344888">
    <property type="component" value="Unassembled WGS sequence"/>
</dbReference>
<comment type="caution">
    <text evidence="3">The sequence shown here is derived from an EMBL/GenBank/DDBJ whole genome shotgun (WGS) entry which is preliminary data.</text>
</comment>
<dbReference type="Gene3D" id="3.10.50.10">
    <property type="match status" value="1"/>
</dbReference>
<dbReference type="PANTHER" id="PTHR46066">
    <property type="entry name" value="CHITINASE DOMAIN-CONTAINING PROTEIN 1 FAMILY MEMBER"/>
    <property type="match status" value="1"/>
</dbReference>
<evidence type="ECO:0000313" key="4">
    <source>
        <dbReference type="Proteomes" id="UP001344888"/>
    </source>
</evidence>
<sequence>MKKIFTFFVIAIVILAGCNSSAATKNHREEVRKANLSIWLPEWQLKSNIENVGNSYEGLQSLRVFGAYFDGNDKPFLTETAAKVYEHMHDNYRDSHTILLTFINDYVVEGRPSVQKDGTLLHRFVKDEQARKKHINDIIAMTEQFPVDGVEIDYEKIAKEDTANYILFLQELYEVLEKRGLSMHVVVVPSFPFENPLPDGPSYTVMAYNVHGYHSGPGAKATFSFLDQLLVRLEKSNQQFSIAFATGGFTWPKSGEITALTGDEAEKLVASTNATIKRDQNSHAIYFHYNDNGMDYEAWYADAETLQKWVAYVQEKDPKYEHFVLWRAGGLSAGAIEWIAAQQQ</sequence>